<dbReference type="RefSeq" id="WP_147742986.1">
    <property type="nucleotide sequence ID" value="NZ_VRUR01000001.1"/>
</dbReference>
<dbReference type="Gene3D" id="1.25.10.10">
    <property type="entry name" value="Leucine-rich Repeat Variant"/>
    <property type="match status" value="1"/>
</dbReference>
<dbReference type="InterPro" id="IPR016024">
    <property type="entry name" value="ARM-type_fold"/>
</dbReference>
<keyword evidence="1" id="KW-0175">Coiled coil</keyword>
<sequence length="211" mass="24470">MKIPLDVLSKIASALNRRDEVPNQELAKEIIADEDRQAIQILIEHLSHKNKAIQNDCIKVIYEIGESRPDLIVSYFEIFLEMLGSKNNRLQWGVMTALNYIAHLKPQETFHHLPRILETAEKGSVITRDHAINIIITLANTEKYRTEAFALLREQLLGSPINQFAMYAERTVPVVDKDNKEQFIKILETRMQDLQKESQKKRVEKIIRKLS</sequence>
<feature type="coiled-coil region" evidence="1">
    <location>
        <begin position="177"/>
        <end position="204"/>
    </location>
</feature>
<organism evidence="2 3">
    <name type="scientific">Flagellimonas hymeniacidonis</name>
    <dbReference type="NCBI Taxonomy" id="2603628"/>
    <lineage>
        <taxon>Bacteria</taxon>
        <taxon>Pseudomonadati</taxon>
        <taxon>Bacteroidota</taxon>
        <taxon>Flavobacteriia</taxon>
        <taxon>Flavobacteriales</taxon>
        <taxon>Flavobacteriaceae</taxon>
        <taxon>Flagellimonas</taxon>
    </lineage>
</organism>
<dbReference type="InterPro" id="IPR011989">
    <property type="entry name" value="ARM-like"/>
</dbReference>
<dbReference type="Proteomes" id="UP000321456">
    <property type="component" value="Unassembled WGS sequence"/>
</dbReference>
<comment type="caution">
    <text evidence="2">The sequence shown here is derived from an EMBL/GenBank/DDBJ whole genome shotgun (WGS) entry which is preliminary data.</text>
</comment>
<dbReference type="SUPFAM" id="SSF48371">
    <property type="entry name" value="ARM repeat"/>
    <property type="match status" value="1"/>
</dbReference>
<gene>
    <name evidence="2" type="ORF">FVB32_08075</name>
</gene>
<accession>A0A5C8VBQ3</accession>
<dbReference type="AlphaFoldDB" id="A0A5C8VBQ3"/>
<evidence type="ECO:0008006" key="4">
    <source>
        <dbReference type="Google" id="ProtNLM"/>
    </source>
</evidence>
<reference evidence="2 3" key="1">
    <citation type="submission" date="2019-08" db="EMBL/GenBank/DDBJ databases">
        <title>Professor.</title>
        <authorList>
            <person name="Park J.S."/>
        </authorList>
    </citation>
    <scope>NUCLEOTIDE SEQUENCE [LARGE SCALE GENOMIC DNA]</scope>
    <source>
        <strain evidence="2 3">176CP5-101</strain>
    </source>
</reference>
<evidence type="ECO:0000313" key="2">
    <source>
        <dbReference type="EMBL" id="TXN38238.1"/>
    </source>
</evidence>
<dbReference type="EMBL" id="VRUR01000001">
    <property type="protein sequence ID" value="TXN38238.1"/>
    <property type="molecule type" value="Genomic_DNA"/>
</dbReference>
<protein>
    <recommendedName>
        <fullName evidence="4">HEAT repeat domain-containing protein</fullName>
    </recommendedName>
</protein>
<name>A0A5C8VBQ3_9FLAO</name>
<proteinExistence type="predicted"/>
<keyword evidence="3" id="KW-1185">Reference proteome</keyword>
<evidence type="ECO:0000313" key="3">
    <source>
        <dbReference type="Proteomes" id="UP000321456"/>
    </source>
</evidence>
<evidence type="ECO:0000256" key="1">
    <source>
        <dbReference type="SAM" id="Coils"/>
    </source>
</evidence>